<dbReference type="GO" id="GO:0008270">
    <property type="term" value="F:zinc ion binding"/>
    <property type="evidence" value="ECO:0007669"/>
    <property type="project" value="InterPro"/>
</dbReference>
<dbReference type="EMBL" id="KB916740">
    <property type="protein sequence ID" value="EOD44213.1"/>
    <property type="molecule type" value="Genomic_DNA"/>
</dbReference>
<dbReference type="InterPro" id="IPR007484">
    <property type="entry name" value="Peptidase_M28"/>
</dbReference>
<evidence type="ECO:0000256" key="4">
    <source>
        <dbReference type="SAM" id="MobiDB-lite"/>
    </source>
</evidence>
<dbReference type="SUPFAM" id="SSF52025">
    <property type="entry name" value="PA domain"/>
    <property type="match status" value="1"/>
</dbReference>
<evidence type="ECO:0000256" key="1">
    <source>
        <dbReference type="ARBA" id="ARBA00005634"/>
    </source>
</evidence>
<dbReference type="AlphaFoldDB" id="R1E8W1"/>
<dbReference type="SUPFAM" id="SSF47672">
    <property type="entry name" value="Transferrin receptor-like dimerisation domain"/>
    <property type="match status" value="1"/>
</dbReference>
<dbReference type="Proteomes" id="UP000013521">
    <property type="component" value="Unassembled WGS sequence"/>
</dbReference>
<feature type="signal peptide" evidence="5">
    <location>
        <begin position="1"/>
        <end position="17"/>
    </location>
</feature>
<protein>
    <submittedName>
        <fullName evidence="7">Putative glutamate carboxypeptidase protein</fullName>
    </submittedName>
</protein>
<dbReference type="PANTHER" id="PTHR10404:SF46">
    <property type="entry name" value="VACUOLAR PROTEIN SORTING-ASSOCIATED PROTEIN 70"/>
    <property type="match status" value="1"/>
</dbReference>
<dbReference type="Gene3D" id="4.10.240.10">
    <property type="entry name" value="Zn(2)-C6 fungal-type DNA-binding domain"/>
    <property type="match status" value="1"/>
</dbReference>
<dbReference type="CDD" id="cd02121">
    <property type="entry name" value="PA_GCPII_like"/>
    <property type="match status" value="1"/>
</dbReference>
<gene>
    <name evidence="7" type="ORF">UCRNP2_9074</name>
</gene>
<feature type="chain" id="PRO_5004346718" evidence="5">
    <location>
        <begin position="18"/>
        <end position="1086"/>
    </location>
</feature>
<dbReference type="Gene3D" id="1.20.930.40">
    <property type="entry name" value="Transferrin receptor-like, dimerisation domain"/>
    <property type="match status" value="1"/>
</dbReference>
<organism evidence="7 8">
    <name type="scientific">Botryosphaeria parva (strain UCR-NP2)</name>
    <name type="common">Grapevine canker fungus</name>
    <name type="synonym">Neofusicoccum parvum</name>
    <dbReference type="NCBI Taxonomy" id="1287680"/>
    <lineage>
        <taxon>Eukaryota</taxon>
        <taxon>Fungi</taxon>
        <taxon>Dikarya</taxon>
        <taxon>Ascomycota</taxon>
        <taxon>Pezizomycotina</taxon>
        <taxon>Dothideomycetes</taxon>
        <taxon>Dothideomycetes incertae sedis</taxon>
        <taxon>Botryosphaeriales</taxon>
        <taxon>Botryosphaeriaceae</taxon>
        <taxon>Neofusicoccum</taxon>
    </lineage>
</organism>
<dbReference type="GO" id="GO:0003677">
    <property type="term" value="F:DNA binding"/>
    <property type="evidence" value="ECO:0007669"/>
    <property type="project" value="InterPro"/>
</dbReference>
<reference evidence="8" key="1">
    <citation type="journal article" date="2013" name="Genome Announc.">
        <title>Draft genome sequence of Neofusicoccum parvum isolate UCR-NP2, a fungal vascular pathogen associated with grapevine cankers.</title>
        <authorList>
            <person name="Blanco-Ulate B."/>
            <person name="Rolshausen P."/>
            <person name="Cantu D."/>
        </authorList>
    </citation>
    <scope>NUCLEOTIDE SEQUENCE [LARGE SCALE GENOMIC DNA]</scope>
    <source>
        <strain evidence="8">UCR-NP2</strain>
    </source>
</reference>
<comment type="similarity">
    <text evidence="1">Belongs to the peptidase M28 family. M28B subfamily.</text>
</comment>
<evidence type="ECO:0000313" key="7">
    <source>
        <dbReference type="EMBL" id="EOD44213.1"/>
    </source>
</evidence>
<sequence>MASVLAVLSLLAADAAACQRDFLSPRGIGNHRHSKLAVRQDTAFPPVLSDTEAVLVNSFDNTTIDQWSYYYTHGLHIAGTNESQAQWTADQWSSFGVPSSLAEYWTLLNYPVSQSVSVGFANGSSYAATLIEEVLVEDEVTSYPNSVPAFHGLSWSGNASAEYVYVGRGQQVDFDRLEVLGVPLEGKIALAKYGGPFRGLKVKNAQEHGMIGIVIFTDPGDDGNITEANGYAAYPDGPARNPTSIQRGSVQFLSQYPGDPTTPGYPSKEDSPRADTISVTPRIPSVPISWKDAVPFLAGLDGTGPAPGTTISLSNLMEEKITTIWDAIGIINGTNADETIIIGNHRDAWIIGGAADPNSGSAVLVELSKAFGKLLAAGWKPRRNIVLASWDAEEYGLYGSTEWVEEYIPWLADTSVAYLNIDVGASGPRPDFSATPELHTIATEIMKKVLWPYAGTGELNQTLYDTWFGESEGEFGVLGSGSDYTSFLHNGISSIDLGAGGGPNDPIYHYHSNYDTYHWMISYGDPGFVVHKAIGQFLTLLAYHLADDPVIPFDIPNYTTQLRLYYDELNTTVAEAGATLDLTPLADAIDTFEASANAIDAVATEAKQTGDEVLVSRVNTKFREFQRGFTSQGGLPDRQFFKHVVFAPGIDTGYAPCDGHPQQCSACRYRNQPCEYVYTEDRRKPPSKQHVQALEARIHTLERQLAAACARACADDSGSPHAASRVPMAPIRATDIDDVTDTLGSFNIGDGGEICYFGSRSNFNLLRSARLVDRPSSLEMQRRGREATRQQIGLAPVSDELEAHLLGLFWTWQNAWQRVVARAPFLRDRAARSGAPCGRFYSPALLASMLALASRYSDRPEVRADPLDARTAGDTFAAQAKIMLLYECETPTTTTVQAIALLSLRETALDKEGLGWMYCGMAVRMALNLGLHLDCSRCVDEGLLTAEQVEVRSVTWWGCYVLDKLFNIGLGRPSMILDCLMTVEMPSTCCEEEQQPWTSSSADPTDASAPVSHCVSNAIHTCKLLISVVEILDNIYSPGKPDKTSMVSDAHLRLTSFYNALPAVLRISKSYKDRALPHVYQLQWVT</sequence>
<name>R1E8W1_BOTPV</name>
<dbReference type="InterPro" id="IPR036757">
    <property type="entry name" value="TFR-like_dimer_dom_sf"/>
</dbReference>
<dbReference type="HOGENOM" id="CLU_285288_0_0_1"/>
<dbReference type="Pfam" id="PF04389">
    <property type="entry name" value="Peptidase_M28"/>
    <property type="match status" value="1"/>
</dbReference>
<keyword evidence="7" id="KW-0378">Hydrolase</keyword>
<dbReference type="CDD" id="cd08022">
    <property type="entry name" value="M28_PSMA_like"/>
    <property type="match status" value="1"/>
</dbReference>
<dbReference type="KEGG" id="npa:UCRNP2_9074"/>
<feature type="region of interest" description="Disordered" evidence="4">
    <location>
        <begin position="256"/>
        <end position="279"/>
    </location>
</feature>
<proteinExistence type="inferred from homology"/>
<dbReference type="OrthoDB" id="5841748at2759"/>
<keyword evidence="2" id="KW-0479">Metal-binding</keyword>
<dbReference type="GO" id="GO:0004180">
    <property type="term" value="F:carboxypeptidase activity"/>
    <property type="evidence" value="ECO:0007669"/>
    <property type="project" value="UniProtKB-KW"/>
</dbReference>
<dbReference type="InterPro" id="IPR007219">
    <property type="entry name" value="XnlR_reg_dom"/>
</dbReference>
<evidence type="ECO:0000256" key="3">
    <source>
        <dbReference type="ARBA" id="ARBA00023242"/>
    </source>
</evidence>
<keyword evidence="7" id="KW-0121">Carboxypeptidase</keyword>
<accession>R1E8W1</accession>
<dbReference type="FunFam" id="3.50.30.30:FF:000008">
    <property type="entry name" value="Glutamate carboxypeptidase 2"/>
    <property type="match status" value="1"/>
</dbReference>
<dbReference type="GO" id="GO:0000981">
    <property type="term" value="F:DNA-binding transcription factor activity, RNA polymerase II-specific"/>
    <property type="evidence" value="ECO:0007669"/>
    <property type="project" value="InterPro"/>
</dbReference>
<evidence type="ECO:0000259" key="6">
    <source>
        <dbReference type="SMART" id="SM00906"/>
    </source>
</evidence>
<dbReference type="Pfam" id="PF04082">
    <property type="entry name" value="Fungal_trans"/>
    <property type="match status" value="1"/>
</dbReference>
<dbReference type="Gene3D" id="3.50.30.30">
    <property type="match status" value="1"/>
</dbReference>
<dbReference type="CDD" id="cd00067">
    <property type="entry name" value="GAL4"/>
    <property type="match status" value="1"/>
</dbReference>
<keyword evidence="7" id="KW-0645">Protease</keyword>
<dbReference type="InterPro" id="IPR036864">
    <property type="entry name" value="Zn2-C6_fun-type_DNA-bd_sf"/>
</dbReference>
<dbReference type="InterPro" id="IPR046450">
    <property type="entry name" value="PA_dom_sf"/>
</dbReference>
<evidence type="ECO:0000313" key="8">
    <source>
        <dbReference type="Proteomes" id="UP000013521"/>
    </source>
</evidence>
<dbReference type="eggNOG" id="KOG2195">
    <property type="taxonomic scope" value="Eukaryota"/>
</dbReference>
<dbReference type="InterPro" id="IPR001138">
    <property type="entry name" value="Zn2Cys6_DnaBD"/>
</dbReference>
<dbReference type="InterPro" id="IPR003137">
    <property type="entry name" value="PA_domain"/>
</dbReference>
<evidence type="ECO:0000256" key="2">
    <source>
        <dbReference type="ARBA" id="ARBA00022723"/>
    </source>
</evidence>
<feature type="domain" description="Xylanolytic transcriptional activator regulatory" evidence="6">
    <location>
        <begin position="915"/>
        <end position="992"/>
    </location>
</feature>
<dbReference type="STRING" id="1287680.R1E8W1"/>
<keyword evidence="3" id="KW-0539">Nucleus</keyword>
<evidence type="ECO:0000256" key="5">
    <source>
        <dbReference type="SAM" id="SignalP"/>
    </source>
</evidence>
<dbReference type="Pfam" id="PF04253">
    <property type="entry name" value="TFR_dimer"/>
    <property type="match status" value="1"/>
</dbReference>
<dbReference type="CDD" id="cd12148">
    <property type="entry name" value="fungal_TF_MHR"/>
    <property type="match status" value="1"/>
</dbReference>
<dbReference type="SMART" id="SM00906">
    <property type="entry name" value="Fungal_trans"/>
    <property type="match status" value="1"/>
</dbReference>
<dbReference type="Pfam" id="PF02225">
    <property type="entry name" value="PA"/>
    <property type="match status" value="1"/>
</dbReference>
<dbReference type="FunFam" id="3.40.630.10:FF:000101">
    <property type="entry name" value="N-acetylated alpha-linked acidic dipeptidase like 1"/>
    <property type="match status" value="1"/>
</dbReference>
<dbReference type="SUPFAM" id="SSF53187">
    <property type="entry name" value="Zn-dependent exopeptidases"/>
    <property type="match status" value="1"/>
</dbReference>
<dbReference type="PANTHER" id="PTHR10404">
    <property type="entry name" value="N-ACETYLATED-ALPHA-LINKED ACIDIC DIPEPTIDASE"/>
    <property type="match status" value="1"/>
</dbReference>
<keyword evidence="5" id="KW-0732">Signal</keyword>
<dbReference type="Gene3D" id="3.40.630.10">
    <property type="entry name" value="Zn peptidases"/>
    <property type="match status" value="1"/>
</dbReference>
<dbReference type="GO" id="GO:0006351">
    <property type="term" value="P:DNA-templated transcription"/>
    <property type="evidence" value="ECO:0007669"/>
    <property type="project" value="InterPro"/>
</dbReference>
<dbReference type="InterPro" id="IPR039373">
    <property type="entry name" value="Peptidase_M28B"/>
</dbReference>
<dbReference type="InterPro" id="IPR007365">
    <property type="entry name" value="TFR-like_dimer_dom"/>
</dbReference>